<feature type="binding site" evidence="12">
    <location>
        <begin position="254"/>
        <end position="255"/>
    </location>
    <ligand>
        <name>ATP</name>
        <dbReference type="ChEBI" id="CHEBI:30616"/>
    </ligand>
</feature>
<feature type="binding site" evidence="12">
    <location>
        <position position="288"/>
    </location>
    <ligand>
        <name>K(+)</name>
        <dbReference type="ChEBI" id="CHEBI:29103"/>
    </ligand>
</feature>
<dbReference type="Proteomes" id="UP001595733">
    <property type="component" value="Unassembled WGS sequence"/>
</dbReference>
<dbReference type="InterPro" id="IPR029056">
    <property type="entry name" value="Ribokinase-like"/>
</dbReference>
<dbReference type="PANTHER" id="PTHR10584">
    <property type="entry name" value="SUGAR KINASE"/>
    <property type="match status" value="1"/>
</dbReference>
<evidence type="ECO:0000256" key="1">
    <source>
        <dbReference type="ARBA" id="ARBA00005380"/>
    </source>
</evidence>
<keyword evidence="4 12" id="KW-0808">Transferase</keyword>
<keyword evidence="9 12" id="KW-0460">Magnesium</keyword>
<accession>A0ABV8UTI4</accession>
<gene>
    <name evidence="12 15" type="primary">rbsK</name>
    <name evidence="15" type="ORF">ACFO0S_04030</name>
</gene>
<comment type="caution">
    <text evidence="15">The sequence shown here is derived from an EMBL/GenBank/DDBJ whole genome shotgun (WGS) entry which is preliminary data.</text>
</comment>
<feature type="domain" description="Carbohydrate kinase PfkB" evidence="14">
    <location>
        <begin position="9"/>
        <end position="293"/>
    </location>
</feature>
<evidence type="ECO:0000256" key="10">
    <source>
        <dbReference type="ARBA" id="ARBA00022958"/>
    </source>
</evidence>
<comment type="similarity">
    <text evidence="12">Belongs to the carbohydrate kinase PfkB family. Ribokinase subfamily.</text>
</comment>
<keyword evidence="8 12" id="KW-0067">ATP-binding</keyword>
<feature type="binding site" evidence="12">
    <location>
        <begin position="16"/>
        <end position="18"/>
    </location>
    <ligand>
        <name>substrate</name>
    </ligand>
</feature>
<evidence type="ECO:0000256" key="2">
    <source>
        <dbReference type="ARBA" id="ARBA00012035"/>
    </source>
</evidence>
<dbReference type="InterPro" id="IPR002173">
    <property type="entry name" value="Carboh/pur_kinase_PfkB_CS"/>
</dbReference>
<feature type="binding site" evidence="12">
    <location>
        <position position="143"/>
    </location>
    <ligand>
        <name>substrate</name>
    </ligand>
</feature>
<dbReference type="InterPro" id="IPR011611">
    <property type="entry name" value="PfkB_dom"/>
</dbReference>
<dbReference type="GO" id="GO:0004747">
    <property type="term" value="F:ribokinase activity"/>
    <property type="evidence" value="ECO:0007669"/>
    <property type="project" value="UniProtKB-EC"/>
</dbReference>
<dbReference type="PRINTS" id="PR00990">
    <property type="entry name" value="RIBOKINASE"/>
</dbReference>
<feature type="binding site" evidence="12">
    <location>
        <position position="285"/>
    </location>
    <ligand>
        <name>K(+)</name>
        <dbReference type="ChEBI" id="CHEBI:29103"/>
    </ligand>
</feature>
<protein>
    <recommendedName>
        <fullName evidence="3 12">Ribokinase</fullName>
        <shortName evidence="12">RK</shortName>
        <ecNumber evidence="2 12">2.7.1.15</ecNumber>
    </recommendedName>
</protein>
<evidence type="ECO:0000256" key="12">
    <source>
        <dbReference type="HAMAP-Rule" id="MF_01987"/>
    </source>
</evidence>
<feature type="binding site" evidence="12">
    <location>
        <position position="255"/>
    </location>
    <ligand>
        <name>substrate</name>
    </ligand>
</feature>
<dbReference type="PROSITE" id="PS00584">
    <property type="entry name" value="PFKB_KINASES_2"/>
    <property type="match status" value="1"/>
</dbReference>
<evidence type="ECO:0000256" key="3">
    <source>
        <dbReference type="ARBA" id="ARBA00016943"/>
    </source>
</evidence>
<keyword evidence="11 12" id="KW-0119">Carbohydrate metabolism</keyword>
<name>A0ABV8UTI4_9BACL</name>
<dbReference type="PIRSF" id="PIRSF000535">
    <property type="entry name" value="1PFK/6PFK/LacC"/>
    <property type="match status" value="1"/>
</dbReference>
<dbReference type="InterPro" id="IPR011877">
    <property type="entry name" value="Ribokinase"/>
</dbReference>
<dbReference type="EMBL" id="JBHSEF010000010">
    <property type="protein sequence ID" value="MFC4354240.1"/>
    <property type="molecule type" value="Genomic_DNA"/>
</dbReference>
<dbReference type="RefSeq" id="WP_378140472.1">
    <property type="nucleotide sequence ID" value="NZ_JBHSEF010000010.1"/>
</dbReference>
<comment type="activity regulation">
    <text evidence="12">Activated by a monovalent cation that binds near, but not in, the active site. The most likely occupant of the site in vivo is potassium. Ion binding induces a conformational change that may alter substrate affinity.</text>
</comment>
<keyword evidence="12" id="KW-0963">Cytoplasm</keyword>
<keyword evidence="13" id="KW-0423">Lactose metabolism</keyword>
<evidence type="ECO:0000256" key="5">
    <source>
        <dbReference type="ARBA" id="ARBA00022723"/>
    </source>
</evidence>
<comment type="pathway">
    <text evidence="13">Carbohydrate metabolism; D-tagatose 6-phosphate degradation; D-glyceraldehyde 3-phosphate and glycerone phosphate from D-tagatose 6-phosphate: step 1/2.</text>
</comment>
<comment type="pathway">
    <text evidence="12">Carbohydrate metabolism; D-ribose degradation; D-ribose 5-phosphate from beta-D-ribopyranose: step 2/2.</text>
</comment>
<dbReference type="PROSITE" id="PS00583">
    <property type="entry name" value="PFKB_KINASES_1"/>
    <property type="match status" value="1"/>
</dbReference>
<dbReference type="Gene3D" id="3.40.1190.20">
    <property type="match status" value="1"/>
</dbReference>
<feature type="binding site" evidence="12">
    <location>
        <position position="290"/>
    </location>
    <ligand>
        <name>K(+)</name>
        <dbReference type="ChEBI" id="CHEBI:29103"/>
    </ligand>
</feature>
<comment type="similarity">
    <text evidence="13">Belongs to the carbohydrate kinase PfkB family. LacC subfamily.</text>
</comment>
<comment type="similarity">
    <text evidence="1">Belongs to the carbohydrate kinase pfkB family.</text>
</comment>
<evidence type="ECO:0000256" key="11">
    <source>
        <dbReference type="ARBA" id="ARBA00023277"/>
    </source>
</evidence>
<evidence type="ECO:0000256" key="9">
    <source>
        <dbReference type="ARBA" id="ARBA00022842"/>
    </source>
</evidence>
<comment type="caution">
    <text evidence="12">Lacks conserved residue(s) required for the propagation of feature annotation.</text>
</comment>
<dbReference type="InterPro" id="IPR002139">
    <property type="entry name" value="Ribo/fructo_kinase"/>
</dbReference>
<evidence type="ECO:0000256" key="8">
    <source>
        <dbReference type="ARBA" id="ARBA00022840"/>
    </source>
</evidence>
<feature type="binding site" evidence="12">
    <location>
        <position position="251"/>
    </location>
    <ligand>
        <name>K(+)</name>
        <dbReference type="ChEBI" id="CHEBI:29103"/>
    </ligand>
</feature>
<evidence type="ECO:0000256" key="4">
    <source>
        <dbReference type="ARBA" id="ARBA00022679"/>
    </source>
</evidence>
<reference evidence="16" key="1">
    <citation type="journal article" date="2019" name="Int. J. Syst. Evol. Microbiol.">
        <title>The Global Catalogue of Microorganisms (GCM) 10K type strain sequencing project: providing services to taxonomists for standard genome sequencing and annotation.</title>
        <authorList>
            <consortium name="The Broad Institute Genomics Platform"/>
            <consortium name="The Broad Institute Genome Sequencing Center for Infectious Disease"/>
            <person name="Wu L."/>
            <person name="Ma J."/>
        </authorList>
    </citation>
    <scope>NUCLEOTIDE SEQUENCE [LARGE SCALE GENOMIC DNA]</scope>
    <source>
        <strain evidence="16">CCUG 50353</strain>
    </source>
</reference>
<dbReference type="InterPro" id="IPR017583">
    <property type="entry name" value="Tagatose/fructose_Pkinase"/>
</dbReference>
<keyword evidence="6 12" id="KW-0547">Nucleotide-binding</keyword>
<comment type="subunit">
    <text evidence="12">Homodimer.</text>
</comment>
<evidence type="ECO:0000256" key="7">
    <source>
        <dbReference type="ARBA" id="ARBA00022777"/>
    </source>
</evidence>
<comment type="cofactor">
    <cofactor evidence="12">
        <name>Mg(2+)</name>
        <dbReference type="ChEBI" id="CHEBI:18420"/>
    </cofactor>
    <text evidence="12">Requires a divalent cation, most likely magnesium in vivo, as an electrophilic catalyst to aid phosphoryl group transfer. It is the chelate of the metal and the nucleotide that is the actual substrate.</text>
</comment>
<feature type="binding site" evidence="12">
    <location>
        <position position="187"/>
    </location>
    <ligand>
        <name>ATP</name>
        <dbReference type="ChEBI" id="CHEBI:30616"/>
    </ligand>
</feature>
<dbReference type="Pfam" id="PF00294">
    <property type="entry name" value="PfkB"/>
    <property type="match status" value="1"/>
</dbReference>
<feature type="binding site" evidence="12">
    <location>
        <begin position="44"/>
        <end position="48"/>
    </location>
    <ligand>
        <name>substrate</name>
    </ligand>
</feature>
<keyword evidence="10 12" id="KW-0630">Potassium</keyword>
<feature type="active site" description="Proton acceptor" evidence="12">
    <location>
        <position position="255"/>
    </location>
</feature>
<comment type="function">
    <text evidence="12">Catalyzes the phosphorylation of ribose at O-5 in a reaction requiring ATP and magnesium. The resulting D-ribose-5-phosphate can then be used either for sythesis of nucleotides, histidine, and tryptophan, or as a component of the pentose phosphate pathway.</text>
</comment>
<dbReference type="HAMAP" id="MF_01987">
    <property type="entry name" value="Ribokinase"/>
    <property type="match status" value="1"/>
</dbReference>
<organism evidence="15 16">
    <name type="scientific">Chryseomicrobium palamuruense</name>
    <dbReference type="NCBI Taxonomy" id="682973"/>
    <lineage>
        <taxon>Bacteria</taxon>
        <taxon>Bacillati</taxon>
        <taxon>Bacillota</taxon>
        <taxon>Bacilli</taxon>
        <taxon>Bacillales</taxon>
        <taxon>Caryophanaceae</taxon>
        <taxon>Chryseomicrobium</taxon>
    </lineage>
</organism>
<keyword evidence="7 12" id="KW-0418">Kinase</keyword>
<comment type="catalytic activity">
    <reaction evidence="12">
        <text>D-ribose + ATP = D-ribose 5-phosphate + ADP + H(+)</text>
        <dbReference type="Rhea" id="RHEA:13697"/>
        <dbReference type="ChEBI" id="CHEBI:15378"/>
        <dbReference type="ChEBI" id="CHEBI:30616"/>
        <dbReference type="ChEBI" id="CHEBI:47013"/>
        <dbReference type="ChEBI" id="CHEBI:78346"/>
        <dbReference type="ChEBI" id="CHEBI:456216"/>
        <dbReference type="EC" id="2.7.1.15"/>
    </reaction>
</comment>
<feature type="binding site" evidence="12">
    <location>
        <begin position="223"/>
        <end position="228"/>
    </location>
    <ligand>
        <name>ATP</name>
        <dbReference type="ChEBI" id="CHEBI:30616"/>
    </ligand>
</feature>
<evidence type="ECO:0000259" key="14">
    <source>
        <dbReference type="Pfam" id="PF00294"/>
    </source>
</evidence>
<dbReference type="PANTHER" id="PTHR10584:SF166">
    <property type="entry name" value="RIBOKINASE"/>
    <property type="match status" value="1"/>
</dbReference>
<evidence type="ECO:0000313" key="15">
    <source>
        <dbReference type="EMBL" id="MFC4354240.1"/>
    </source>
</evidence>
<sequence length="299" mass="31439">MKGDTYVNITVVGSINIDLVYRVPHIVKKGETLHSTSSSTHFGGKGANQAVTSSQLGATVQFIGNVGEDAFGDQAVENLAKKGVTTDHIGRTGATGQAIIQLSQTGDNAIVLFQGANFHVTPEQIEKQSEALTSTDALLLQLEIPVNAVERAAEIAAQAGKVVVLNPAPARELSSALLQYVTILTPNETELHQLTGIEPVDDAELRRACDLLRQHGVQTVVVTLGARGAYYVSDEGAGWVDAIKAEVVDTTGAGDAFNGALAVAISRGETLRDAIQFANRVASFVVTQLGAQPELKVAF</sequence>
<comment type="subcellular location">
    <subcellularLocation>
        <location evidence="12">Cytoplasm</location>
    </subcellularLocation>
</comment>
<comment type="catalytic activity">
    <reaction evidence="13">
        <text>D-tagatofuranose 6-phosphate + ATP = D-tagatofuranose 1,6-bisphosphate + ADP + H(+)</text>
        <dbReference type="Rhea" id="RHEA:12420"/>
        <dbReference type="ChEBI" id="CHEBI:15378"/>
        <dbReference type="ChEBI" id="CHEBI:30616"/>
        <dbReference type="ChEBI" id="CHEBI:58694"/>
        <dbReference type="ChEBI" id="CHEBI:58695"/>
        <dbReference type="ChEBI" id="CHEBI:456216"/>
        <dbReference type="EC" id="2.7.1.144"/>
    </reaction>
</comment>
<evidence type="ECO:0000256" key="6">
    <source>
        <dbReference type="ARBA" id="ARBA00022741"/>
    </source>
</evidence>
<dbReference type="SUPFAM" id="SSF53613">
    <property type="entry name" value="Ribokinase-like"/>
    <property type="match status" value="1"/>
</dbReference>
<feature type="binding site" evidence="12">
    <location>
        <position position="279"/>
    </location>
    <ligand>
        <name>ATP</name>
        <dbReference type="ChEBI" id="CHEBI:30616"/>
    </ligand>
</feature>
<dbReference type="EC" id="2.7.1.15" evidence="2 12"/>
<feature type="binding site" evidence="12">
    <location>
        <position position="249"/>
    </location>
    <ligand>
        <name>K(+)</name>
        <dbReference type="ChEBI" id="CHEBI:29103"/>
    </ligand>
</feature>
<dbReference type="CDD" id="cd01174">
    <property type="entry name" value="ribokinase"/>
    <property type="match status" value="1"/>
</dbReference>
<keyword evidence="16" id="KW-1185">Reference proteome</keyword>
<evidence type="ECO:0000256" key="13">
    <source>
        <dbReference type="PIRNR" id="PIRNR000535"/>
    </source>
</evidence>
<keyword evidence="5 12" id="KW-0479">Metal-binding</keyword>
<proteinExistence type="inferred from homology"/>
<dbReference type="NCBIfam" id="TIGR02152">
    <property type="entry name" value="D_ribokin_bact"/>
    <property type="match status" value="1"/>
</dbReference>
<evidence type="ECO:0000313" key="16">
    <source>
        <dbReference type="Proteomes" id="UP001595733"/>
    </source>
</evidence>